<sequence length="83" mass="8511">MPVAIRMVEALALVTLMALITFVSLGVVIAQRTVSLAVTFIEPAANILDGVLIVTERMLVGTLVGVSALVNAVSIALHTAGIA</sequence>
<dbReference type="EMBL" id="CP012524">
    <property type="protein sequence ID" value="ALC40947.1"/>
    <property type="molecule type" value="Genomic_DNA"/>
</dbReference>
<protein>
    <submittedName>
        <fullName evidence="1">CG34204</fullName>
    </submittedName>
</protein>
<name>A0A0M4EFG4_DROBS</name>
<dbReference type="OMA" id="IMGMIAC"/>
<dbReference type="OrthoDB" id="8051877at2759"/>
<evidence type="ECO:0000313" key="1">
    <source>
        <dbReference type="EMBL" id="ALC40947.1"/>
    </source>
</evidence>
<dbReference type="Proteomes" id="UP000494163">
    <property type="component" value="Chromosome 2R"/>
</dbReference>
<keyword evidence="2" id="KW-1185">Reference proteome</keyword>
<proteinExistence type="predicted"/>
<accession>A0A0M4EFG4</accession>
<evidence type="ECO:0000313" key="2">
    <source>
        <dbReference type="Proteomes" id="UP000494163"/>
    </source>
</evidence>
<organism evidence="1 2">
    <name type="scientific">Drosophila busckii</name>
    <name type="common">Fruit fly</name>
    <dbReference type="NCBI Taxonomy" id="30019"/>
    <lineage>
        <taxon>Eukaryota</taxon>
        <taxon>Metazoa</taxon>
        <taxon>Ecdysozoa</taxon>
        <taxon>Arthropoda</taxon>
        <taxon>Hexapoda</taxon>
        <taxon>Insecta</taxon>
        <taxon>Pterygota</taxon>
        <taxon>Neoptera</taxon>
        <taxon>Endopterygota</taxon>
        <taxon>Diptera</taxon>
        <taxon>Brachycera</taxon>
        <taxon>Muscomorpha</taxon>
        <taxon>Ephydroidea</taxon>
        <taxon>Drosophilidae</taxon>
        <taxon>Drosophila</taxon>
    </lineage>
</organism>
<reference evidence="1 2" key="1">
    <citation type="submission" date="2015-08" db="EMBL/GenBank/DDBJ databases">
        <title>Ancestral chromatin configuration constrains chromatin evolution on differentiating sex chromosomes in Drosophila.</title>
        <authorList>
            <person name="Zhou Q."/>
            <person name="Bachtrog D."/>
        </authorList>
    </citation>
    <scope>NUCLEOTIDE SEQUENCE [LARGE SCALE GENOMIC DNA]</scope>
    <source>
        <tissue evidence="1">Whole larvae</tissue>
    </source>
</reference>
<dbReference type="AlphaFoldDB" id="A0A0M4EFG4"/>
<gene>
    <name evidence="1" type="ORF">Dbus_chr2Rg526</name>
</gene>